<name>A0A3S0TB22_9HYPH</name>
<dbReference type="OrthoDB" id="9815326at2"/>
<accession>A0A3S0TB22</accession>
<sequence length="256" mass="28108">MVLAQPKILSEADGECVGIERIDGRSPLLLVCEHASNTLPQRFGDLGLSSEALSSHIAWDPGALAVARGISKSLDATLVYQRFSRLIYDCNRPPSSPGAMPETSEIYAIPGNKDLTDEERLARTDALYVPFHDAIRGLIGDRRARGQDSVIVTMHSFTPVYHGRQRPVELGILHDEDSRLADRMLDVAAEAPLYRTERNEPYGPKDGVTHTLILHGLSNGLRNVMIEVRNDLIADDIGQGVMADYLKGLLQQSLDA</sequence>
<dbReference type="Proteomes" id="UP000278823">
    <property type="component" value="Unassembled WGS sequence"/>
</dbReference>
<evidence type="ECO:0000313" key="1">
    <source>
        <dbReference type="EMBL" id="RUM24249.1"/>
    </source>
</evidence>
<dbReference type="Pfam" id="PF05013">
    <property type="entry name" value="FGase"/>
    <property type="match status" value="1"/>
</dbReference>
<dbReference type="SUPFAM" id="SSF53187">
    <property type="entry name" value="Zn-dependent exopeptidases"/>
    <property type="match status" value="1"/>
</dbReference>
<protein>
    <submittedName>
        <fullName evidence="1">N-formylglutamate amidohydrolase</fullName>
    </submittedName>
</protein>
<gene>
    <name evidence="1" type="ORF">EFQ99_15730</name>
</gene>
<dbReference type="GO" id="GO:0016787">
    <property type="term" value="F:hydrolase activity"/>
    <property type="evidence" value="ECO:0007669"/>
    <property type="project" value="UniProtKB-KW"/>
</dbReference>
<dbReference type="InterPro" id="IPR007709">
    <property type="entry name" value="N-FG_amidohydro"/>
</dbReference>
<dbReference type="Gene3D" id="3.40.630.40">
    <property type="entry name" value="Zn-dependent exopeptidases"/>
    <property type="match status" value="1"/>
</dbReference>
<comment type="caution">
    <text evidence="1">The sequence shown here is derived from an EMBL/GenBank/DDBJ whole genome shotgun (WGS) entry which is preliminary data.</text>
</comment>
<dbReference type="RefSeq" id="WP_126922295.1">
    <property type="nucleotide sequence ID" value="NZ_ML133690.1"/>
</dbReference>
<reference evidence="2" key="1">
    <citation type="submission" date="2018-11" db="EMBL/GenBank/DDBJ databases">
        <title>Rhizobium chutanense sp. nov., isolated from root nodules of Phaseolus vulgaris in China.</title>
        <authorList>
            <person name="Huo Y."/>
        </authorList>
    </citation>
    <scope>NUCLEOTIDE SEQUENCE [LARGE SCALE GENOMIC DNA]</scope>
    <source>
        <strain evidence="2">CCBAU 65647</strain>
    </source>
</reference>
<keyword evidence="1" id="KW-0378">Hydrolase</keyword>
<keyword evidence="2" id="KW-1185">Reference proteome</keyword>
<organism evidence="1 2">
    <name type="scientific">Rhizobium vallis</name>
    <dbReference type="NCBI Taxonomy" id="634290"/>
    <lineage>
        <taxon>Bacteria</taxon>
        <taxon>Pseudomonadati</taxon>
        <taxon>Pseudomonadota</taxon>
        <taxon>Alphaproteobacteria</taxon>
        <taxon>Hyphomicrobiales</taxon>
        <taxon>Rhizobiaceae</taxon>
        <taxon>Rhizobium/Agrobacterium group</taxon>
        <taxon>Rhizobium</taxon>
    </lineage>
</organism>
<proteinExistence type="predicted"/>
<dbReference type="AlphaFoldDB" id="A0A3S0TB22"/>
<dbReference type="EMBL" id="RJTH01000005">
    <property type="protein sequence ID" value="RUM24249.1"/>
    <property type="molecule type" value="Genomic_DNA"/>
</dbReference>
<dbReference type="InterPro" id="IPR011227">
    <property type="entry name" value="UCP029730"/>
</dbReference>
<evidence type="ECO:0000313" key="2">
    <source>
        <dbReference type="Proteomes" id="UP000278823"/>
    </source>
</evidence>
<dbReference type="PIRSF" id="PIRSF029730">
    <property type="entry name" value="UCP029730"/>
    <property type="match status" value="1"/>
</dbReference>